<keyword evidence="4" id="KW-1185">Reference proteome</keyword>
<dbReference type="Gene3D" id="3.90.70.10">
    <property type="entry name" value="Cysteine proteinases"/>
    <property type="match status" value="1"/>
</dbReference>
<evidence type="ECO:0000256" key="1">
    <source>
        <dbReference type="SAM" id="Phobius"/>
    </source>
</evidence>
<dbReference type="Proteomes" id="UP001158045">
    <property type="component" value="Unassembled WGS sequence"/>
</dbReference>
<feature type="transmembrane region" description="Helical" evidence="1">
    <location>
        <begin position="12"/>
        <end position="33"/>
    </location>
</feature>
<evidence type="ECO:0000259" key="2">
    <source>
        <dbReference type="Pfam" id="PF13529"/>
    </source>
</evidence>
<dbReference type="Gene3D" id="2.60.40.10">
    <property type="entry name" value="Immunoglobulins"/>
    <property type="match status" value="1"/>
</dbReference>
<keyword evidence="1" id="KW-0812">Transmembrane</keyword>
<dbReference type="RefSeq" id="WP_281093557.1">
    <property type="nucleotide sequence ID" value="NZ_JARYZI010000003.1"/>
</dbReference>
<dbReference type="InterPro" id="IPR039564">
    <property type="entry name" value="Peptidase_C39-like"/>
</dbReference>
<keyword evidence="1" id="KW-0472">Membrane</keyword>
<dbReference type="Pfam" id="PF13529">
    <property type="entry name" value="Peptidase_C39_2"/>
    <property type="match status" value="1"/>
</dbReference>
<keyword evidence="1" id="KW-1133">Transmembrane helix</keyword>
<dbReference type="EMBL" id="JARYZI010000003">
    <property type="protein sequence ID" value="MDH8677736.1"/>
    <property type="molecule type" value="Genomic_DNA"/>
</dbReference>
<name>A0ABT6NBE6_9FIRM</name>
<comment type="caution">
    <text evidence="3">The sequence shown here is derived from an EMBL/GenBank/DDBJ whole genome shotgun (WGS) entry which is preliminary data.</text>
</comment>
<accession>A0ABT6NBE6</accession>
<dbReference type="InterPro" id="IPR013783">
    <property type="entry name" value="Ig-like_fold"/>
</dbReference>
<evidence type="ECO:0000313" key="4">
    <source>
        <dbReference type="Proteomes" id="UP001158045"/>
    </source>
</evidence>
<gene>
    <name evidence="3" type="ORF">QE109_06235</name>
</gene>
<sequence length="395" mass="43984">MRRRKSRLPIKPILLIAVLIVVGMMIFNSGLLVDIGLLKGNIPDDIGIDPNDPRVIAKVDESIDRNAVRDVVNKLVDLITGRVEQGRVTVVAEDTSRDFKLAGFKFELQDAITKEVLETLVTGEDGTATSQLIDFKQAYKVVQIEASAPYVENNSEIIIEMSSPIMELHYDQVVEPFVLNYSLNQEGIVKIDELKLDVPVLLQKPELPNGCEITALTSLLNFAGYAIDKVTLSDNYLPMEPFYKKDNKLYGADPNVAFSGDPKDPGGWFVYAAPTVKAGEDYIRSVAGNHEVLDLTGSTKEMIMSYVEQGKPIGIWATRDLSLANFGYGWYLESTDTFFNAATNLHCMVIYGYVGDKLYVMDPLEGSMIYDADTLFKSYESLGSRAMFVKELRNE</sequence>
<dbReference type="PANTHER" id="PTHR37806:SF1">
    <property type="entry name" value="PEPTIDASE C39-LIKE DOMAIN-CONTAINING PROTEIN"/>
    <property type="match status" value="1"/>
</dbReference>
<feature type="domain" description="Peptidase C39-like" evidence="2">
    <location>
        <begin position="196"/>
        <end position="363"/>
    </location>
</feature>
<evidence type="ECO:0000313" key="3">
    <source>
        <dbReference type="EMBL" id="MDH8677736.1"/>
    </source>
</evidence>
<protein>
    <submittedName>
        <fullName evidence="3">C39 family peptidase</fullName>
    </submittedName>
</protein>
<dbReference type="PANTHER" id="PTHR37806">
    <property type="entry name" value="LMO0724 PROTEIN"/>
    <property type="match status" value="1"/>
</dbReference>
<organism evidence="3 4">
    <name type="scientific">Fusibacter bizertensis</name>
    <dbReference type="NCBI Taxonomy" id="1488331"/>
    <lineage>
        <taxon>Bacteria</taxon>
        <taxon>Bacillati</taxon>
        <taxon>Bacillota</taxon>
        <taxon>Clostridia</taxon>
        <taxon>Eubacteriales</taxon>
        <taxon>Eubacteriales Family XII. Incertae Sedis</taxon>
        <taxon>Fusibacter</taxon>
    </lineage>
</organism>
<proteinExistence type="predicted"/>
<reference evidence="3 4" key="1">
    <citation type="submission" date="2023-04" db="EMBL/GenBank/DDBJ databases">
        <title>Fusibacter bizertensis strain WBS, isolated from littoral bottom sediments of the Arctic seas - biochemical and genomic analysis.</title>
        <authorList>
            <person name="Brioukhanov A.L."/>
        </authorList>
    </citation>
    <scope>NUCLEOTIDE SEQUENCE [LARGE SCALE GENOMIC DNA]</scope>
    <source>
        <strain evidence="3 4">WBS</strain>
    </source>
</reference>